<dbReference type="EMBL" id="CM020620">
    <property type="protein sequence ID" value="KAK1868223.1"/>
    <property type="molecule type" value="Genomic_DNA"/>
</dbReference>
<evidence type="ECO:0000313" key="2">
    <source>
        <dbReference type="Proteomes" id="UP000798662"/>
    </source>
</evidence>
<evidence type="ECO:0000313" key="1">
    <source>
        <dbReference type="EMBL" id="KAK1868223.1"/>
    </source>
</evidence>
<proteinExistence type="predicted"/>
<accession>A0ACC3CDU1</accession>
<dbReference type="Proteomes" id="UP000798662">
    <property type="component" value="Chromosome 3"/>
</dbReference>
<protein>
    <submittedName>
        <fullName evidence="1">Uncharacterized protein</fullName>
    </submittedName>
</protein>
<name>A0ACC3CDU1_PYRYE</name>
<keyword evidence="2" id="KW-1185">Reference proteome</keyword>
<comment type="caution">
    <text evidence="1">The sequence shown here is derived from an EMBL/GenBank/DDBJ whole genome shotgun (WGS) entry which is preliminary data.</text>
</comment>
<gene>
    <name evidence="1" type="ORF">I4F81_010717</name>
</gene>
<organism evidence="1 2">
    <name type="scientific">Pyropia yezoensis</name>
    <name type="common">Susabi-nori</name>
    <name type="synonym">Porphyra yezoensis</name>
    <dbReference type="NCBI Taxonomy" id="2788"/>
    <lineage>
        <taxon>Eukaryota</taxon>
        <taxon>Rhodophyta</taxon>
        <taxon>Bangiophyceae</taxon>
        <taxon>Bangiales</taxon>
        <taxon>Bangiaceae</taxon>
        <taxon>Pyropia</taxon>
    </lineage>
</organism>
<sequence>MGRSRRYRGGARRGKSWSTTKSGRSDSVSGAGGGAGGGGGGGGGLGGGSGGGGGGGGGGVGGGGGSFAESSYISGSEESTSAAAAAAAAAAVAAAAAAAAAAASATPPEAGGGGGGAACPSASASAAAAAAAAAAALAAIAPPPGANIVETPTVADDGGWAAGLDAGCIYLNKTRLTDPDEVSHLEDVRGDILGQVQAAMEGLARCFGATGWGVGPNRVGDKRLAASSTGFLYLLAGYAAGGTRGTGHKAILAARTLRADEW</sequence>
<reference evidence="1" key="1">
    <citation type="submission" date="2019-11" db="EMBL/GenBank/DDBJ databases">
        <title>Nori genome reveals adaptations in red seaweeds to the harsh intertidal environment.</title>
        <authorList>
            <person name="Wang D."/>
            <person name="Mao Y."/>
        </authorList>
    </citation>
    <scope>NUCLEOTIDE SEQUENCE</scope>
    <source>
        <tissue evidence="1">Gametophyte</tissue>
    </source>
</reference>